<feature type="region of interest" description="Disordered" evidence="6">
    <location>
        <begin position="215"/>
        <end position="357"/>
    </location>
</feature>
<evidence type="ECO:0000256" key="4">
    <source>
        <dbReference type="ARBA" id="ARBA00022581"/>
    </source>
</evidence>
<evidence type="ECO:0000256" key="6">
    <source>
        <dbReference type="SAM" id="MobiDB-lite"/>
    </source>
</evidence>
<sequence>MPSQSTLSAEERAKLKAAVPGSKVLHAALARIYYAYPQPDKWSYAGLQGAIAFVKDASNTLSFKMIDLEGTRGVIWEHELYEGFDYHPDRAFFHSFAGDDCMIGFVFVNETEAKAFWKKVIAKKDSKTSKPHTEKKKKKAAKGGKIDKSLISGPTAGSFVHVAHMGYDEEKGFTSTGVDPSWTAFLGTLEGHGLSKDVIAKDMEFIKDFVREYPQAAQEASQKQPKKQKPPPPPARRTPGGNDSISTPPAAPAPPPPPVRVSQPPPPPRAQLPPSPQPTHPAPPPRAPPSPAPPPQPPRRPPPHTNGGPPPPPARPVSRLPPGPPPPPAPPTVQHHPHPTPPPPPAPLVQHPQHHLHLHLHHLRHPLRWVVRLPRHRHLRHHLLPVVPRPPARRAPASTTRPLSTAGFHCWKRYTLLAETDPNASPARAPPPPPAEQSSPNGAAVAAGVGAVAGGAAAAAGGGDLTSALISALEKRNKNMGESDDERKMMIGIPTNVNLDREYRWMVVTFT</sequence>
<dbReference type="PANTHER" id="PTHR13037:SF24">
    <property type="entry name" value="POLYCOMB PROTEIN PCL-RELATED"/>
    <property type="match status" value="1"/>
</dbReference>
<accession>A0A369K4P2</accession>
<dbReference type="Gene3D" id="2.30.29.30">
    <property type="entry name" value="Pleckstrin-homology domain (PH domain)/Phosphotyrosine-binding domain (PTB)"/>
    <property type="match status" value="1"/>
</dbReference>
<reference evidence="9" key="1">
    <citation type="submission" date="2018-04" db="EMBL/GenBank/DDBJ databases">
        <title>Whole genome sequencing of Hypsizygus marmoreus.</title>
        <authorList>
            <person name="Choi I.-G."/>
            <person name="Min B."/>
            <person name="Kim J.-G."/>
            <person name="Kim S."/>
            <person name="Oh Y.-L."/>
            <person name="Kong W.-S."/>
            <person name="Park H."/>
            <person name="Jeong J."/>
            <person name="Song E.-S."/>
        </authorList>
    </citation>
    <scope>NUCLEOTIDE SEQUENCE [LARGE SCALE GENOMIC DNA]</scope>
    <source>
        <strain evidence="9">51987-8</strain>
    </source>
</reference>
<protein>
    <submittedName>
        <fullName evidence="9">Wiskott-Aldrich syndrome 1</fullName>
    </submittedName>
</protein>
<evidence type="ECO:0000256" key="3">
    <source>
        <dbReference type="ARBA" id="ARBA00022553"/>
    </source>
</evidence>
<dbReference type="SMART" id="SM00461">
    <property type="entry name" value="WH1"/>
    <property type="match status" value="1"/>
</dbReference>
<dbReference type="InParanoid" id="A0A369K4P2"/>
<dbReference type="SUPFAM" id="SSF47912">
    <property type="entry name" value="Wiscott-Aldrich syndrome protein, WASP, C-terminal domain"/>
    <property type="match status" value="1"/>
</dbReference>
<dbReference type="OrthoDB" id="8963340at2759"/>
<feature type="region of interest" description="Disordered" evidence="6">
    <location>
        <begin position="421"/>
        <end position="442"/>
    </location>
</feature>
<comment type="caution">
    <text evidence="9">The sequence shown here is derived from an EMBL/GenBank/DDBJ whole genome shotgun (WGS) entry which is preliminary data.</text>
</comment>
<dbReference type="Pfam" id="PF00786">
    <property type="entry name" value="PBD"/>
    <property type="match status" value="1"/>
</dbReference>
<dbReference type="EMBL" id="LUEZ02000023">
    <property type="protein sequence ID" value="RDB26823.1"/>
    <property type="molecule type" value="Genomic_DNA"/>
</dbReference>
<dbReference type="PANTHER" id="PTHR13037">
    <property type="entry name" value="FORMIN"/>
    <property type="match status" value="1"/>
</dbReference>
<evidence type="ECO:0000256" key="2">
    <source>
        <dbReference type="ARBA" id="ARBA00022490"/>
    </source>
</evidence>
<feature type="compositionally biased region" description="Basic residues" evidence="6">
    <location>
        <begin position="133"/>
        <end position="142"/>
    </location>
</feature>
<dbReference type="STRING" id="39966.A0A369K4P2"/>
<evidence type="ECO:0000259" key="7">
    <source>
        <dbReference type="PROSITE" id="PS50108"/>
    </source>
</evidence>
<dbReference type="InterPro" id="IPR000697">
    <property type="entry name" value="WH1/EVH1_dom"/>
</dbReference>
<dbReference type="GO" id="GO:0005856">
    <property type="term" value="C:cytoskeleton"/>
    <property type="evidence" value="ECO:0007669"/>
    <property type="project" value="UniProtKB-SubCell"/>
</dbReference>
<dbReference type="Proteomes" id="UP000076154">
    <property type="component" value="Unassembled WGS sequence"/>
</dbReference>
<proteinExistence type="predicted"/>
<evidence type="ECO:0000313" key="10">
    <source>
        <dbReference type="Proteomes" id="UP000076154"/>
    </source>
</evidence>
<feature type="compositionally biased region" description="Pro residues" evidence="6">
    <location>
        <begin position="249"/>
        <end position="331"/>
    </location>
</feature>
<name>A0A369K4P2_HYPMA</name>
<dbReference type="AlphaFoldDB" id="A0A369K4P2"/>
<keyword evidence="2" id="KW-0963">Cytoplasm</keyword>
<keyword evidence="4" id="KW-0945">Host-virus interaction</keyword>
<keyword evidence="10" id="KW-1185">Reference proteome</keyword>
<dbReference type="SUPFAM" id="SSF50729">
    <property type="entry name" value="PH domain-like"/>
    <property type="match status" value="1"/>
</dbReference>
<feature type="region of interest" description="Disordered" evidence="6">
    <location>
        <begin position="127"/>
        <end position="149"/>
    </location>
</feature>
<dbReference type="Gene3D" id="3.90.810.10">
    <property type="entry name" value="CRIB domain"/>
    <property type="match status" value="1"/>
</dbReference>
<gene>
    <name evidence="9" type="primary">wsp1_1</name>
    <name evidence="9" type="ORF">Hypma_005417</name>
</gene>
<comment type="subcellular location">
    <subcellularLocation>
        <location evidence="1">Cytoplasm</location>
        <location evidence="1">Cytoskeleton</location>
    </subcellularLocation>
</comment>
<evidence type="ECO:0000259" key="8">
    <source>
        <dbReference type="PROSITE" id="PS50229"/>
    </source>
</evidence>
<dbReference type="InterPro" id="IPR036936">
    <property type="entry name" value="CRIB_dom_sf"/>
</dbReference>
<dbReference type="Pfam" id="PF00568">
    <property type="entry name" value="WH1"/>
    <property type="match status" value="1"/>
</dbReference>
<keyword evidence="3" id="KW-0597">Phosphoprotein</keyword>
<evidence type="ECO:0000313" key="9">
    <source>
        <dbReference type="EMBL" id="RDB26823.1"/>
    </source>
</evidence>
<dbReference type="GO" id="GO:0007015">
    <property type="term" value="P:actin filament organization"/>
    <property type="evidence" value="ECO:0007669"/>
    <property type="project" value="InterPro"/>
</dbReference>
<dbReference type="InterPro" id="IPR033927">
    <property type="entry name" value="WASPfam_EVH1"/>
</dbReference>
<dbReference type="CDD" id="cd01205">
    <property type="entry name" value="EVH1_WASP-like"/>
    <property type="match status" value="1"/>
</dbReference>
<dbReference type="PROSITE" id="PS50108">
    <property type="entry name" value="CRIB"/>
    <property type="match status" value="1"/>
</dbReference>
<organism evidence="9 10">
    <name type="scientific">Hypsizygus marmoreus</name>
    <name type="common">White beech mushroom</name>
    <name type="synonym">Agaricus marmoreus</name>
    <dbReference type="NCBI Taxonomy" id="39966"/>
    <lineage>
        <taxon>Eukaryota</taxon>
        <taxon>Fungi</taxon>
        <taxon>Dikarya</taxon>
        <taxon>Basidiomycota</taxon>
        <taxon>Agaricomycotina</taxon>
        <taxon>Agaricomycetes</taxon>
        <taxon>Agaricomycetidae</taxon>
        <taxon>Agaricales</taxon>
        <taxon>Tricholomatineae</taxon>
        <taxon>Lyophyllaceae</taxon>
        <taxon>Hypsizygus</taxon>
    </lineage>
</organism>
<keyword evidence="5" id="KW-0206">Cytoskeleton</keyword>
<feature type="domain" description="CRIB" evidence="7">
    <location>
        <begin position="151"/>
        <end position="166"/>
    </location>
</feature>
<evidence type="ECO:0000256" key="1">
    <source>
        <dbReference type="ARBA" id="ARBA00004245"/>
    </source>
</evidence>
<evidence type="ECO:0000256" key="5">
    <source>
        <dbReference type="ARBA" id="ARBA00023212"/>
    </source>
</evidence>
<dbReference type="PROSITE" id="PS50229">
    <property type="entry name" value="WH1"/>
    <property type="match status" value="1"/>
</dbReference>
<dbReference type="InterPro" id="IPR011993">
    <property type="entry name" value="PH-like_dom_sf"/>
</dbReference>
<feature type="domain" description="WH1" evidence="8">
    <location>
        <begin position="17"/>
        <end position="127"/>
    </location>
</feature>
<dbReference type="InterPro" id="IPR011026">
    <property type="entry name" value="WAS_C"/>
</dbReference>
<dbReference type="InterPro" id="IPR000095">
    <property type="entry name" value="CRIB_dom"/>
</dbReference>